<dbReference type="KEGG" id="asol:BEN76_06800"/>
<dbReference type="Pfam" id="PF25601">
    <property type="entry name" value="AAA_lid_14"/>
    <property type="match status" value="1"/>
</dbReference>
<dbReference type="CDD" id="cd00009">
    <property type="entry name" value="AAA"/>
    <property type="match status" value="1"/>
</dbReference>
<dbReference type="InterPro" id="IPR002197">
    <property type="entry name" value="HTH_Fis"/>
</dbReference>
<dbReference type="InterPro" id="IPR035965">
    <property type="entry name" value="PAS-like_dom_sf"/>
</dbReference>
<sequence>MQISSSRDWCQVKDYFYKTGQVPEQTELDPTILQMWHKAKAAGLSPFTPVPASTQQPLTTEDIRLSETVFPILKDIWALFKHQNICTFFLNTQFKIIAEYQNPDPHSPYHFLKQGQVLDIAQFGSIAPSCSILSQMPIIMMGHQHYLNEFSDFYCASVPVFNGQGKILGALDITSYREQLASNWLRHLLYQGYVVENEIIKKNMPAQHQLLYFQHSEDLLKTAYTGMIEIDATGQIQKANQMALTLLNTSIDQLLYKPISNYFSSISTLASLEQQTQFIRSQDEALFYARLYTPQMTKKASHLFSISTPDFKDIAKLSKILHSDVPILITGATGSGKDHLARQIHEFAAKDQAFISINCAAIPEHLLESELFGYEAGAFTGASAKGKRGLIELAHQGILFLDEIGDLPKHLQAKLLRVLQDQFFYRVGGHKPIQSQFKLISATHQDLLAMIDNHDFRSDLYYRICGYQIELPQLKDRPDKIDIFKTLLAKAKIYSWSVNVQEQFERYDWPGNIRELAHVIQLSAALISHDSLEHAHLEHLHVPQQRKVTPQSSLADKPQTSLNQMTKQLVLDILQQEKGNISQAAKRLNISRTTLYKYLQ</sequence>
<dbReference type="InterPro" id="IPR029016">
    <property type="entry name" value="GAF-like_dom_sf"/>
</dbReference>
<evidence type="ECO:0000313" key="6">
    <source>
        <dbReference type="EMBL" id="APV35742.1"/>
    </source>
</evidence>
<dbReference type="InterPro" id="IPR058031">
    <property type="entry name" value="AAA_lid_NorR"/>
</dbReference>
<dbReference type="InterPro" id="IPR025944">
    <property type="entry name" value="Sigma_54_int_dom_CS"/>
</dbReference>
<dbReference type="Pfam" id="PF02954">
    <property type="entry name" value="HTH_8"/>
    <property type="match status" value="1"/>
</dbReference>
<evidence type="ECO:0000256" key="4">
    <source>
        <dbReference type="ARBA" id="ARBA00023163"/>
    </source>
</evidence>
<dbReference type="eggNOG" id="COG3284">
    <property type="taxonomic scope" value="Bacteria"/>
</dbReference>
<dbReference type="PROSITE" id="PS00688">
    <property type="entry name" value="SIGMA54_INTERACT_3"/>
    <property type="match status" value="1"/>
</dbReference>
<dbReference type="SUPFAM" id="SSF52540">
    <property type="entry name" value="P-loop containing nucleoside triphosphate hydrolases"/>
    <property type="match status" value="1"/>
</dbReference>
<name>A0A1P8EHS8_9GAMM</name>
<dbReference type="RefSeq" id="WP_076032672.1">
    <property type="nucleotide sequence ID" value="NZ_BHGF01000001.1"/>
</dbReference>
<accession>A0A1P8EHS8</accession>
<evidence type="ECO:0000256" key="3">
    <source>
        <dbReference type="ARBA" id="ARBA00023015"/>
    </source>
</evidence>
<dbReference type="STRING" id="487316.BEN76_06800"/>
<dbReference type="PRINTS" id="PR01590">
    <property type="entry name" value="HTHFIS"/>
</dbReference>
<keyword evidence="1" id="KW-0547">Nucleotide-binding</keyword>
<dbReference type="GO" id="GO:0005524">
    <property type="term" value="F:ATP binding"/>
    <property type="evidence" value="ECO:0007669"/>
    <property type="project" value="UniProtKB-KW"/>
</dbReference>
<dbReference type="SUPFAM" id="SSF46689">
    <property type="entry name" value="Homeodomain-like"/>
    <property type="match status" value="1"/>
</dbReference>
<dbReference type="InterPro" id="IPR002078">
    <property type="entry name" value="Sigma_54_int"/>
</dbReference>
<dbReference type="GO" id="GO:0006355">
    <property type="term" value="P:regulation of DNA-templated transcription"/>
    <property type="evidence" value="ECO:0007669"/>
    <property type="project" value="InterPro"/>
</dbReference>
<dbReference type="SMART" id="SM00382">
    <property type="entry name" value="AAA"/>
    <property type="match status" value="1"/>
</dbReference>
<evidence type="ECO:0000259" key="5">
    <source>
        <dbReference type="PROSITE" id="PS50045"/>
    </source>
</evidence>
<dbReference type="PANTHER" id="PTHR32071:SF77">
    <property type="entry name" value="TRANSCRIPTIONAL REGULATORY PROTEIN"/>
    <property type="match status" value="1"/>
</dbReference>
<evidence type="ECO:0000313" key="7">
    <source>
        <dbReference type="Proteomes" id="UP000185674"/>
    </source>
</evidence>
<protein>
    <submittedName>
        <fullName evidence="6">Sigma-54-dependent Fis family transcriptional regulator</fullName>
    </submittedName>
</protein>
<feature type="domain" description="Sigma-54 factor interaction" evidence="5">
    <location>
        <begin position="314"/>
        <end position="525"/>
    </location>
</feature>
<evidence type="ECO:0000256" key="2">
    <source>
        <dbReference type="ARBA" id="ARBA00022840"/>
    </source>
</evidence>
<dbReference type="PROSITE" id="PS50045">
    <property type="entry name" value="SIGMA54_INTERACT_4"/>
    <property type="match status" value="1"/>
</dbReference>
<dbReference type="InterPro" id="IPR009057">
    <property type="entry name" value="Homeodomain-like_sf"/>
</dbReference>
<keyword evidence="3" id="KW-0805">Transcription regulation</keyword>
<dbReference type="EMBL" id="CP016896">
    <property type="protein sequence ID" value="APV35742.1"/>
    <property type="molecule type" value="Genomic_DNA"/>
</dbReference>
<dbReference type="Pfam" id="PF00158">
    <property type="entry name" value="Sigma54_activat"/>
    <property type="match status" value="1"/>
</dbReference>
<reference evidence="6 7" key="1">
    <citation type="submission" date="2016-08" db="EMBL/GenBank/DDBJ databases">
        <title>Complete genome sequence of Acinetobacter baylyi strain GFJ2.</title>
        <authorList>
            <person name="Tabata M."/>
            <person name="Kuboki S."/>
            <person name="Gibu N."/>
            <person name="Kinouchi Y."/>
            <person name="Vangnai A."/>
            <person name="Kasai D."/>
            <person name="Fukuda M."/>
        </authorList>
    </citation>
    <scope>NUCLEOTIDE SEQUENCE [LARGE SCALE GENOMIC DNA]</scope>
    <source>
        <strain evidence="6 7">GFJ2</strain>
    </source>
</reference>
<proteinExistence type="predicted"/>
<dbReference type="Proteomes" id="UP000185674">
    <property type="component" value="Chromosome"/>
</dbReference>
<dbReference type="PANTHER" id="PTHR32071">
    <property type="entry name" value="TRANSCRIPTIONAL REGULATORY PROTEIN"/>
    <property type="match status" value="1"/>
</dbReference>
<keyword evidence="2" id="KW-0067">ATP-binding</keyword>
<evidence type="ECO:0000256" key="1">
    <source>
        <dbReference type="ARBA" id="ARBA00022741"/>
    </source>
</evidence>
<dbReference type="Gene3D" id="1.10.8.60">
    <property type="match status" value="1"/>
</dbReference>
<dbReference type="InterPro" id="IPR003593">
    <property type="entry name" value="AAA+_ATPase"/>
</dbReference>
<gene>
    <name evidence="6" type="ORF">BEN76_06800</name>
</gene>
<dbReference type="Gene3D" id="1.10.10.60">
    <property type="entry name" value="Homeodomain-like"/>
    <property type="match status" value="1"/>
</dbReference>
<dbReference type="AlphaFoldDB" id="A0A1P8EHS8"/>
<dbReference type="Gene3D" id="3.40.50.300">
    <property type="entry name" value="P-loop containing nucleotide triphosphate hydrolases"/>
    <property type="match status" value="1"/>
</dbReference>
<dbReference type="GO" id="GO:0043565">
    <property type="term" value="F:sequence-specific DNA binding"/>
    <property type="evidence" value="ECO:0007669"/>
    <property type="project" value="InterPro"/>
</dbReference>
<dbReference type="FunFam" id="3.40.50.300:FF:000006">
    <property type="entry name" value="DNA-binding transcriptional regulator NtrC"/>
    <property type="match status" value="1"/>
</dbReference>
<dbReference type="Gene3D" id="3.30.450.40">
    <property type="match status" value="1"/>
</dbReference>
<dbReference type="Gene3D" id="3.30.450.20">
    <property type="entry name" value="PAS domain"/>
    <property type="match status" value="1"/>
</dbReference>
<dbReference type="SUPFAM" id="SSF55785">
    <property type="entry name" value="PYP-like sensor domain (PAS domain)"/>
    <property type="match status" value="1"/>
</dbReference>
<organism evidence="6 7">
    <name type="scientific">Acinetobacter soli</name>
    <dbReference type="NCBI Taxonomy" id="487316"/>
    <lineage>
        <taxon>Bacteria</taxon>
        <taxon>Pseudomonadati</taxon>
        <taxon>Pseudomonadota</taxon>
        <taxon>Gammaproteobacteria</taxon>
        <taxon>Moraxellales</taxon>
        <taxon>Moraxellaceae</taxon>
        <taxon>Acinetobacter</taxon>
    </lineage>
</organism>
<keyword evidence="4" id="KW-0804">Transcription</keyword>
<dbReference type="InterPro" id="IPR027417">
    <property type="entry name" value="P-loop_NTPase"/>
</dbReference>